<dbReference type="EMBL" id="CP029553">
    <property type="protein sequence ID" value="AWN47192.1"/>
    <property type="molecule type" value="Genomic_DNA"/>
</dbReference>
<sequence>MFGTWAGPCPAHERTADGFGCGLVLNPQRYRPARAMARGRTALSQAAVLLIGSGAGCDALGEGERPDPAETARFKTVMAAMGPREIRRAKIAWGVGGR</sequence>
<accession>A0A2U8WPR5</accession>
<name>A0A2U8WPR5_9HYPH</name>
<organism evidence="1 2">
    <name type="scientific">Methylobacterium terrae</name>
    <dbReference type="NCBI Taxonomy" id="2202827"/>
    <lineage>
        <taxon>Bacteria</taxon>
        <taxon>Pseudomonadati</taxon>
        <taxon>Pseudomonadota</taxon>
        <taxon>Alphaproteobacteria</taxon>
        <taxon>Hyphomicrobiales</taxon>
        <taxon>Methylobacteriaceae</taxon>
        <taxon>Methylobacterium</taxon>
    </lineage>
</organism>
<keyword evidence="2" id="KW-1185">Reference proteome</keyword>
<reference evidence="1 2" key="1">
    <citation type="submission" date="2018-05" db="EMBL/GenBank/DDBJ databases">
        <title>Complete Genome Sequence of Methylobacterium sp. 17Sr1-28.</title>
        <authorList>
            <person name="Srinivasan S."/>
        </authorList>
    </citation>
    <scope>NUCLEOTIDE SEQUENCE [LARGE SCALE GENOMIC DNA]</scope>
    <source>
        <strain evidence="1 2">17Sr1-28</strain>
    </source>
</reference>
<evidence type="ECO:0000313" key="1">
    <source>
        <dbReference type="EMBL" id="AWN47192.1"/>
    </source>
</evidence>
<dbReference type="AlphaFoldDB" id="A0A2U8WPR5"/>
<gene>
    <name evidence="1" type="ORF">DK419_13410</name>
</gene>
<protein>
    <submittedName>
        <fullName evidence="1">Uncharacterized protein</fullName>
    </submittedName>
</protein>
<dbReference type="KEGG" id="mtea:DK419_13410"/>
<dbReference type="Proteomes" id="UP000245444">
    <property type="component" value="Chromosome"/>
</dbReference>
<proteinExistence type="predicted"/>
<evidence type="ECO:0000313" key="2">
    <source>
        <dbReference type="Proteomes" id="UP000245444"/>
    </source>
</evidence>